<evidence type="ECO:0000313" key="3">
    <source>
        <dbReference type="EMBL" id="RYR55930.1"/>
    </source>
</evidence>
<dbReference type="InterPro" id="IPR021099">
    <property type="entry name" value="PORR_domain"/>
</dbReference>
<feature type="compositionally biased region" description="Basic residues" evidence="1">
    <location>
        <begin position="446"/>
        <end position="456"/>
    </location>
</feature>
<feature type="region of interest" description="Disordered" evidence="1">
    <location>
        <begin position="390"/>
        <end position="464"/>
    </location>
</feature>
<dbReference type="InterPro" id="IPR045040">
    <property type="entry name" value="PORR_fam"/>
</dbReference>
<proteinExistence type="predicted"/>
<dbReference type="STRING" id="3818.A0A445CYD8"/>
<feature type="compositionally biased region" description="Basic and acidic residues" evidence="1">
    <location>
        <begin position="852"/>
        <end position="878"/>
    </location>
</feature>
<feature type="region of interest" description="Disordered" evidence="1">
    <location>
        <begin position="852"/>
        <end position="895"/>
    </location>
</feature>
<evidence type="ECO:0000256" key="1">
    <source>
        <dbReference type="SAM" id="MobiDB-lite"/>
    </source>
</evidence>
<feature type="domain" description="PORR" evidence="2">
    <location>
        <begin position="519"/>
        <end position="846"/>
    </location>
</feature>
<evidence type="ECO:0000259" key="2">
    <source>
        <dbReference type="Pfam" id="PF11955"/>
    </source>
</evidence>
<dbReference type="PANTHER" id="PTHR31476:SF16">
    <property type="entry name" value="F14O23.23 PROTEIN"/>
    <property type="match status" value="1"/>
</dbReference>
<protein>
    <recommendedName>
        <fullName evidence="2">PORR domain-containing protein</fullName>
    </recommendedName>
</protein>
<organism evidence="3 4">
    <name type="scientific">Arachis hypogaea</name>
    <name type="common">Peanut</name>
    <dbReference type="NCBI Taxonomy" id="3818"/>
    <lineage>
        <taxon>Eukaryota</taxon>
        <taxon>Viridiplantae</taxon>
        <taxon>Streptophyta</taxon>
        <taxon>Embryophyta</taxon>
        <taxon>Tracheophyta</taxon>
        <taxon>Spermatophyta</taxon>
        <taxon>Magnoliopsida</taxon>
        <taxon>eudicotyledons</taxon>
        <taxon>Gunneridae</taxon>
        <taxon>Pentapetalae</taxon>
        <taxon>rosids</taxon>
        <taxon>fabids</taxon>
        <taxon>Fabales</taxon>
        <taxon>Fabaceae</taxon>
        <taxon>Papilionoideae</taxon>
        <taxon>50 kb inversion clade</taxon>
        <taxon>dalbergioids sensu lato</taxon>
        <taxon>Dalbergieae</taxon>
        <taxon>Pterocarpus clade</taxon>
        <taxon>Arachis</taxon>
    </lineage>
</organism>
<dbReference type="Proteomes" id="UP000289738">
    <property type="component" value="Chromosome A05"/>
</dbReference>
<dbReference type="EMBL" id="SDMP01000005">
    <property type="protein sequence ID" value="RYR55930.1"/>
    <property type="molecule type" value="Genomic_DNA"/>
</dbReference>
<gene>
    <name evidence="3" type="ORF">Ahy_A05g021756</name>
</gene>
<keyword evidence="4" id="KW-1185">Reference proteome</keyword>
<accession>A0A445CYD8</accession>
<reference evidence="3 4" key="1">
    <citation type="submission" date="2019-01" db="EMBL/GenBank/DDBJ databases">
        <title>Sequencing of cultivated peanut Arachis hypogaea provides insights into genome evolution and oil improvement.</title>
        <authorList>
            <person name="Chen X."/>
        </authorList>
    </citation>
    <scope>NUCLEOTIDE SEQUENCE [LARGE SCALE GENOMIC DNA]</scope>
    <source>
        <strain evidence="4">cv. Fuhuasheng</strain>
        <tissue evidence="3">Leaves</tissue>
    </source>
</reference>
<dbReference type="AlphaFoldDB" id="A0A445CYD8"/>
<dbReference type="Pfam" id="PF11955">
    <property type="entry name" value="PORR"/>
    <property type="match status" value="2"/>
</dbReference>
<sequence>MTMRWIILFSSSNRRQQPPRKQYNNLNHLRTLFEGTFKAVRDRGLDHAVEREKHLKPLISLKNLIKREPSKSLPISIVTQNKESLQLPFRPVEFTRKYPSVFHEFLPVAAALNAPHIRLTPQALSIDSDEQLLYQSDGYKEQIANRLLKLLMISRIHKIPLSIIEHLKWDLGLPHDYLHGVIPEFPDYFRVVQEKSRAFRNDDDRVLELVCWSNELAVSVMEKKNKKKGSDSEFPVQFSTGFEMDRSYQRWLSQWQKLPYVSPYENAAHLSASSDESDRWVVGVLHEILHVLVPKKTEKDNLLILGDWLGLRSRFKRALLQHPGIFYLSSKIGTQTVVLREGYKRGSLAERHPFMDLRSQYIHLMNTIIKEDGKDVKVVLGKINQDESNDKDLEEGRVKPVRDSKRERSAGRSTQKFRERNPSEASRRLQIRGRNKDVESSVQRSRSSKSRGKCQKSKPYSAELSSVQTAEAHFQLIESMTMRRIILFSSSNRLQQPPRKQYNNLNHLRPLFEGTFKAVRDRGLDHAVEREKHLKPLISLKNLIKREPSKSLPISIITQNKESLQLPFRPIEFTRKYPSVFHEFLPVAAALNAPHIRLTPQALSIDSDEQLLYQSDGYKEQIANRLLKLLMISRIHKIPLSIIEHLKWDLGLPHDYLHGVIPEFPDYFRVVHEKSRAFRNDDDRVLELVCWSNELAVSVMEKKNKKKGSDFEFPVQFSTGFEMDRSYQRWLSQWQKLPYVSPYENAAHLSASSDESDRWVVGVLHEILHVLVPKKTEKDNLLILGDWLGLRSRFKRALLKHPGIFYLSSKIGTQTVVLREGYKRGSLAERHPFMDLRSQYIHLMNTTIKEDGKDVKRERSAGRSTQKFRERNPSEASRRLQIRGRNKDVESSVQRSRSKSRGKFLHLFDLYSLKVIDALSHVDSILHIETSGKRSIFMG</sequence>
<dbReference type="GO" id="GO:0003723">
    <property type="term" value="F:RNA binding"/>
    <property type="evidence" value="ECO:0007669"/>
    <property type="project" value="InterPro"/>
</dbReference>
<feature type="domain" description="PORR" evidence="2">
    <location>
        <begin position="40"/>
        <end position="367"/>
    </location>
</feature>
<dbReference type="PANTHER" id="PTHR31476">
    <property type="entry name" value="PROTEIN WHAT'S THIS FACTOR 1 HOMOLOG, CHLOROPLASTIC"/>
    <property type="match status" value="1"/>
</dbReference>
<name>A0A445CYD8_ARAHY</name>
<feature type="compositionally biased region" description="Basic and acidic residues" evidence="1">
    <location>
        <begin position="390"/>
        <end position="427"/>
    </location>
</feature>
<evidence type="ECO:0000313" key="4">
    <source>
        <dbReference type="Proteomes" id="UP000289738"/>
    </source>
</evidence>
<comment type="caution">
    <text evidence="3">The sequence shown here is derived from an EMBL/GenBank/DDBJ whole genome shotgun (WGS) entry which is preliminary data.</text>
</comment>